<feature type="compositionally biased region" description="Polar residues" evidence="8">
    <location>
        <begin position="530"/>
        <end position="549"/>
    </location>
</feature>
<evidence type="ECO:0000256" key="9">
    <source>
        <dbReference type="SAM" id="Phobius"/>
    </source>
</evidence>
<feature type="region of interest" description="Disordered" evidence="8">
    <location>
        <begin position="528"/>
        <end position="550"/>
    </location>
</feature>
<feature type="transmembrane region" description="Helical" evidence="9">
    <location>
        <begin position="482"/>
        <end position="502"/>
    </location>
</feature>
<evidence type="ECO:0000256" key="5">
    <source>
        <dbReference type="ARBA" id="ARBA00023136"/>
    </source>
</evidence>
<evidence type="ECO:0000256" key="6">
    <source>
        <dbReference type="ARBA" id="ARBA00023170"/>
    </source>
</evidence>
<evidence type="ECO:0000313" key="13">
    <source>
        <dbReference type="EMBL" id="CAF3522715.1"/>
    </source>
</evidence>
<comment type="caution">
    <text evidence="12">The sequence shown here is derived from an EMBL/GenBank/DDBJ whole genome shotgun (WGS) entry which is preliminary data.</text>
</comment>
<evidence type="ECO:0000256" key="8">
    <source>
        <dbReference type="SAM" id="MobiDB-lite"/>
    </source>
</evidence>
<dbReference type="AlphaFoldDB" id="A0A814J9C2"/>
<keyword evidence="15" id="KW-1185">Reference proteome</keyword>
<name>A0A814J9C2_9BILA</name>
<dbReference type="EMBL" id="CAJOBC010003927">
    <property type="protein sequence ID" value="CAF3806843.1"/>
    <property type="molecule type" value="Genomic_DNA"/>
</dbReference>
<gene>
    <name evidence="12" type="ORF">GPM918_LOCUS15542</name>
    <name evidence="11" type="ORF">OVA965_LOCUS1659</name>
    <name evidence="14" type="ORF">SRO942_LOCUS15542</name>
    <name evidence="13" type="ORF">TMI583_LOCUS1659</name>
</gene>
<dbReference type="EMBL" id="CAJNOQ010003927">
    <property type="protein sequence ID" value="CAF1036262.1"/>
    <property type="molecule type" value="Genomic_DNA"/>
</dbReference>
<dbReference type="EMBL" id="CAJOBA010000318">
    <property type="protein sequence ID" value="CAF3522715.1"/>
    <property type="molecule type" value="Genomic_DNA"/>
</dbReference>
<dbReference type="Pfam" id="PF00001">
    <property type="entry name" value="7tm_1"/>
    <property type="match status" value="1"/>
</dbReference>
<keyword evidence="5 9" id="KW-0472">Membrane</keyword>
<evidence type="ECO:0000256" key="4">
    <source>
        <dbReference type="ARBA" id="ARBA00023040"/>
    </source>
</evidence>
<evidence type="ECO:0000313" key="12">
    <source>
        <dbReference type="EMBL" id="CAF1036262.1"/>
    </source>
</evidence>
<dbReference type="SUPFAM" id="SSF81321">
    <property type="entry name" value="Family A G protein-coupled receptor-like"/>
    <property type="match status" value="1"/>
</dbReference>
<keyword evidence="3 9" id="KW-1133">Transmembrane helix</keyword>
<dbReference type="InterPro" id="IPR017452">
    <property type="entry name" value="GPCR_Rhodpsn_7TM"/>
</dbReference>
<proteinExistence type="predicted"/>
<feature type="transmembrane region" description="Helical" evidence="9">
    <location>
        <begin position="88"/>
        <end position="114"/>
    </location>
</feature>
<dbReference type="PANTHER" id="PTHR24238">
    <property type="entry name" value="G-PROTEIN COUPLED RECEPTOR"/>
    <property type="match status" value="1"/>
</dbReference>
<dbReference type="Proteomes" id="UP000681722">
    <property type="component" value="Unassembled WGS sequence"/>
</dbReference>
<evidence type="ECO:0000256" key="7">
    <source>
        <dbReference type="ARBA" id="ARBA00023224"/>
    </source>
</evidence>
<evidence type="ECO:0000313" key="11">
    <source>
        <dbReference type="EMBL" id="CAF0744816.1"/>
    </source>
</evidence>
<feature type="domain" description="G-protein coupled receptors family 1 profile" evidence="10">
    <location>
        <begin position="105"/>
        <end position="455"/>
    </location>
</feature>
<feature type="transmembrane region" description="Helical" evidence="9">
    <location>
        <begin position="404"/>
        <end position="421"/>
    </location>
</feature>
<evidence type="ECO:0000256" key="2">
    <source>
        <dbReference type="ARBA" id="ARBA00022692"/>
    </source>
</evidence>
<feature type="transmembrane region" description="Helical" evidence="9">
    <location>
        <begin position="212"/>
        <end position="236"/>
    </location>
</feature>
<keyword evidence="2 9" id="KW-0812">Transmembrane</keyword>
<dbReference type="Gene3D" id="1.20.1070.10">
    <property type="entry name" value="Rhodopsin 7-helix transmembrane proteins"/>
    <property type="match status" value="1"/>
</dbReference>
<dbReference type="OrthoDB" id="10024306at2759"/>
<evidence type="ECO:0000256" key="3">
    <source>
        <dbReference type="ARBA" id="ARBA00022989"/>
    </source>
</evidence>
<reference evidence="12" key="1">
    <citation type="submission" date="2021-02" db="EMBL/GenBank/DDBJ databases">
        <authorList>
            <person name="Nowell W R."/>
        </authorList>
    </citation>
    <scope>NUCLEOTIDE SEQUENCE</scope>
</reference>
<keyword evidence="4" id="KW-0297">G-protein coupled receptor</keyword>
<protein>
    <recommendedName>
        <fullName evidence="10">G-protein coupled receptors family 1 profile domain-containing protein</fullName>
    </recommendedName>
</protein>
<dbReference type="GO" id="GO:0005886">
    <property type="term" value="C:plasma membrane"/>
    <property type="evidence" value="ECO:0007669"/>
    <property type="project" value="TreeGrafter"/>
</dbReference>
<keyword evidence="6" id="KW-0675">Receptor</keyword>
<dbReference type="PRINTS" id="PR00237">
    <property type="entry name" value="GPCRRHODOPSN"/>
</dbReference>
<feature type="transmembrane region" description="Helical" evidence="9">
    <location>
        <begin position="169"/>
        <end position="191"/>
    </location>
</feature>
<dbReference type="Proteomes" id="UP000663829">
    <property type="component" value="Unassembled WGS sequence"/>
</dbReference>
<dbReference type="PANTHER" id="PTHR24238:SF57">
    <property type="entry name" value="G-PROTEIN COUPLED RECEPTOR 83"/>
    <property type="match status" value="1"/>
</dbReference>
<dbReference type="InterPro" id="IPR000276">
    <property type="entry name" value="GPCR_Rhodpsn"/>
</dbReference>
<dbReference type="EMBL" id="CAJNOK010000318">
    <property type="protein sequence ID" value="CAF0744816.1"/>
    <property type="molecule type" value="Genomic_DNA"/>
</dbReference>
<organism evidence="12 15">
    <name type="scientific">Didymodactylos carnosus</name>
    <dbReference type="NCBI Taxonomy" id="1234261"/>
    <lineage>
        <taxon>Eukaryota</taxon>
        <taxon>Metazoa</taxon>
        <taxon>Spiralia</taxon>
        <taxon>Gnathifera</taxon>
        <taxon>Rotifera</taxon>
        <taxon>Eurotatoria</taxon>
        <taxon>Bdelloidea</taxon>
        <taxon>Philodinida</taxon>
        <taxon>Philodinidae</taxon>
        <taxon>Didymodactylos</taxon>
    </lineage>
</organism>
<sequence length="559" mass="64483">MQQSIQYISNITKRHSLISSDMDYNHLPCNLLVNKSFSSEMNELLSNRTLTSLLNIVNIKNCLLNISKLYDDDDDEFLLNDINYSKSLIIFIILISIVSCISIIGNLILAKILYSKRHRLSQTDRIVLCLAISELCLVLIDSPIEIYRFLSYTYGQSWLCCFHTFLESLLSSCIIFYHLLGAIDRFIFVYVQTTTTRSTWTKCKQWLSTKKCSLVLLIIPIIVSLPVAITNTLHSYVLRTSKHMMTCVVQYTQYKIIIIILVSFYILPIILSLFLHVKLIHYIRSRHEQQYITTYLLPPTNSIRQNYLAINSKTNYHRIAANSATFINPNSKRRRRMCNITTVETHQTNINTAIITSPTSPTTQSSASSGSSSTTNASSTIYPPCPIVIYKMNAQACANARKTVLLLVSLLTFYVFCWAPYNIYTWIHAYQVIETEKKTSYSINNLTNSSDVFVFNNPSSIIDSPKSTSFHSDLKRIILINYSLYFLSVVSMCFSFIFYFTLNKQARLEFKRLFSFIIHCGRRRTKQQKHASTGKYNYASNRRNYNHNNLSKKKIGYSY</sequence>
<dbReference type="PROSITE" id="PS50262">
    <property type="entry name" value="G_PROTEIN_RECEP_F1_2"/>
    <property type="match status" value="1"/>
</dbReference>
<keyword evidence="7" id="KW-0807">Transducer</keyword>
<evidence type="ECO:0000259" key="10">
    <source>
        <dbReference type="PROSITE" id="PS50262"/>
    </source>
</evidence>
<comment type="subcellular location">
    <subcellularLocation>
        <location evidence="1">Membrane</location>
        <topology evidence="1">Multi-pass membrane protein</topology>
    </subcellularLocation>
</comment>
<dbReference type="CDD" id="cd00637">
    <property type="entry name" value="7tm_classA_rhodopsin-like"/>
    <property type="match status" value="1"/>
</dbReference>
<accession>A0A814J9C2</accession>
<dbReference type="GO" id="GO:0008188">
    <property type="term" value="F:neuropeptide receptor activity"/>
    <property type="evidence" value="ECO:0007669"/>
    <property type="project" value="TreeGrafter"/>
</dbReference>
<feature type="transmembrane region" description="Helical" evidence="9">
    <location>
        <begin position="256"/>
        <end position="277"/>
    </location>
</feature>
<evidence type="ECO:0000256" key="1">
    <source>
        <dbReference type="ARBA" id="ARBA00004141"/>
    </source>
</evidence>
<dbReference type="Proteomes" id="UP000682733">
    <property type="component" value="Unassembled WGS sequence"/>
</dbReference>
<evidence type="ECO:0000313" key="14">
    <source>
        <dbReference type="EMBL" id="CAF3806843.1"/>
    </source>
</evidence>
<evidence type="ECO:0000313" key="15">
    <source>
        <dbReference type="Proteomes" id="UP000663829"/>
    </source>
</evidence>
<feature type="region of interest" description="Disordered" evidence="8">
    <location>
        <begin position="354"/>
        <end position="378"/>
    </location>
</feature>
<dbReference type="Proteomes" id="UP000677228">
    <property type="component" value="Unassembled WGS sequence"/>
</dbReference>
<feature type="transmembrane region" description="Helical" evidence="9">
    <location>
        <begin position="126"/>
        <end position="149"/>
    </location>
</feature>